<organism evidence="3">
    <name type="scientific">Chlorella variabilis</name>
    <name type="common">Green alga</name>
    <dbReference type="NCBI Taxonomy" id="554065"/>
    <lineage>
        <taxon>Eukaryota</taxon>
        <taxon>Viridiplantae</taxon>
        <taxon>Chlorophyta</taxon>
        <taxon>core chlorophytes</taxon>
        <taxon>Trebouxiophyceae</taxon>
        <taxon>Chlorellales</taxon>
        <taxon>Chlorellaceae</taxon>
        <taxon>Chlorella clade</taxon>
        <taxon>Chlorella</taxon>
    </lineage>
</organism>
<gene>
    <name evidence="2" type="ORF">CHLNCDRAFT_57619</name>
</gene>
<evidence type="ECO:0000313" key="2">
    <source>
        <dbReference type="EMBL" id="EFN56378.1"/>
    </source>
</evidence>
<name>E1ZD93_CHLVA</name>
<keyword evidence="1" id="KW-0732">Signal</keyword>
<dbReference type="EMBL" id="GL433842">
    <property type="protein sequence ID" value="EFN56378.1"/>
    <property type="molecule type" value="Genomic_DNA"/>
</dbReference>
<dbReference type="GeneID" id="17355635"/>
<feature type="chain" id="PRO_5003156209" description="Solute carrier family 40 protein" evidence="1">
    <location>
        <begin position="21"/>
        <end position="317"/>
    </location>
</feature>
<reference evidence="2 3" key="1">
    <citation type="journal article" date="2010" name="Plant Cell">
        <title>The Chlorella variabilis NC64A genome reveals adaptation to photosymbiosis, coevolution with viruses, and cryptic sex.</title>
        <authorList>
            <person name="Blanc G."/>
            <person name="Duncan G."/>
            <person name="Agarkova I."/>
            <person name="Borodovsky M."/>
            <person name="Gurnon J."/>
            <person name="Kuo A."/>
            <person name="Lindquist E."/>
            <person name="Lucas S."/>
            <person name="Pangilinan J."/>
            <person name="Polle J."/>
            <person name="Salamov A."/>
            <person name="Terry A."/>
            <person name="Yamada T."/>
            <person name="Dunigan D.D."/>
            <person name="Grigoriev I.V."/>
            <person name="Claverie J.M."/>
            <person name="Van Etten J.L."/>
        </authorList>
    </citation>
    <scope>NUCLEOTIDE SEQUENCE [LARGE SCALE GENOMIC DNA]</scope>
    <source>
        <strain evidence="2 3">NC64A</strain>
    </source>
</reference>
<accession>E1ZD93</accession>
<sequence length="317" mass="33110">MGLLGFKVLVFSFVCAVCHPLIPTILKDCQPRLHGREVAPRLCPVQEWAASIPGTHSGASAADGPAGAGYDSLHPWRDSFARWREWPMAAMRVGTFGLGLSIPGSVLTQQLLVAAGAPDGADGWADVATHLASLLILSGAAAMLHHGLVWRVRLGLAAAVSAAIAACALPSNEHICSTELMSSPAAQRGTHQAYALVSAVACLVPLPISRLVALDGAAECGALLAWCQLGVGLLCPLLYEAVTTARLFRAHQQQREAAGLEREQGAHAALFEFIDGLTLDGCALHTGLICWALLSCAFDWCSYLAGAAGPAAQQQLV</sequence>
<dbReference type="RefSeq" id="XP_005848480.1">
    <property type="nucleotide sequence ID" value="XM_005848418.1"/>
</dbReference>
<dbReference type="KEGG" id="cvr:CHLNCDRAFT_57619"/>
<proteinExistence type="predicted"/>
<keyword evidence="3" id="KW-1185">Reference proteome</keyword>
<evidence type="ECO:0008006" key="4">
    <source>
        <dbReference type="Google" id="ProtNLM"/>
    </source>
</evidence>
<dbReference type="InParanoid" id="E1ZD93"/>
<dbReference type="Proteomes" id="UP000008141">
    <property type="component" value="Unassembled WGS sequence"/>
</dbReference>
<feature type="signal peptide" evidence="1">
    <location>
        <begin position="1"/>
        <end position="20"/>
    </location>
</feature>
<evidence type="ECO:0000256" key="1">
    <source>
        <dbReference type="SAM" id="SignalP"/>
    </source>
</evidence>
<dbReference type="AlphaFoldDB" id="E1ZD93"/>
<evidence type="ECO:0000313" key="3">
    <source>
        <dbReference type="Proteomes" id="UP000008141"/>
    </source>
</evidence>
<protein>
    <recommendedName>
        <fullName evidence="4">Solute carrier family 40 protein</fullName>
    </recommendedName>
</protein>